<dbReference type="Bgee" id="ENSOCUG00000038027">
    <property type="expression patterns" value="Expressed in uterus"/>
</dbReference>
<feature type="domain" description="L1 transposable element dsRBD-like" evidence="5">
    <location>
        <begin position="265"/>
        <end position="328"/>
    </location>
</feature>
<proteinExistence type="inferred from homology"/>
<keyword evidence="2" id="KW-0175">Coiled coil</keyword>
<dbReference type="EMBL" id="AAGW02000034">
    <property type="status" value="NOT_ANNOTATED_CDS"/>
    <property type="molecule type" value="Genomic_DNA"/>
</dbReference>
<dbReference type="Pfam" id="PF02994">
    <property type="entry name" value="Transposase_22"/>
    <property type="match status" value="1"/>
</dbReference>
<accession>A0A5F9DVA1</accession>
<evidence type="ECO:0008006" key="8">
    <source>
        <dbReference type="Google" id="ProtNLM"/>
    </source>
</evidence>
<dbReference type="Gene3D" id="3.30.70.1820">
    <property type="entry name" value="L1 transposable element, RRM domain"/>
    <property type="match status" value="1"/>
</dbReference>
<dbReference type="InParanoid" id="A0A5F9DVA1"/>
<feature type="domain" description="L1 transposable element RRM" evidence="4">
    <location>
        <begin position="165"/>
        <end position="261"/>
    </location>
</feature>
<dbReference type="Pfam" id="PF17490">
    <property type="entry name" value="Tnp_22_dsRBD"/>
    <property type="match status" value="1"/>
</dbReference>
<sequence>MPNKCRNRGNKNKEDTMMPPNEKDTPIQDYEDDEIEEMQEADLKKLIRTLRSSQKQILELQKSLMDKIENLSRENEILRRNQNKMKQLVEHEIVIVMRNHNEMKNSIDQMTNTLESHKNRMGEAEEEISDVEDRAQERIQSNQRKEEEIRNLKNIVGNLQDTIKKPNIRVLGVPEGMEREKGLKGLFSEILAENFPGLEKDRDILVQEAHRTPNKHDQKRSSPRHVVIKLTTVKHKEKILKCAREKRQITLTGPPIRLTADFSSETLQARREWRDIAQVLREKNCQPRILYPAKLSFVNEGEIKTFHSKKKLKEFLATRPALQKMLKDVLHTETQKHGH</sequence>
<evidence type="ECO:0000256" key="2">
    <source>
        <dbReference type="SAM" id="Coils"/>
    </source>
</evidence>
<dbReference type="Ensembl" id="ENSOCUT00000041635.1">
    <property type="protein sequence ID" value="ENSOCUP00000049480.1"/>
    <property type="gene ID" value="ENSOCUG00000038027.1"/>
</dbReference>
<dbReference type="PANTHER" id="PTHR11505">
    <property type="entry name" value="L1 TRANSPOSABLE ELEMENT-RELATED"/>
    <property type="match status" value="1"/>
</dbReference>
<dbReference type="Gene3D" id="3.30.250.20">
    <property type="entry name" value="L1 transposable element, C-terminal domain"/>
    <property type="match status" value="1"/>
</dbReference>
<evidence type="ECO:0000259" key="4">
    <source>
        <dbReference type="Pfam" id="PF02994"/>
    </source>
</evidence>
<name>A0A5F9DVA1_RABIT</name>
<feature type="region of interest" description="Disordered" evidence="3">
    <location>
        <begin position="1"/>
        <end position="28"/>
    </location>
</feature>
<dbReference type="AlphaFoldDB" id="A0A5F9DVA1"/>
<evidence type="ECO:0000256" key="3">
    <source>
        <dbReference type="SAM" id="MobiDB-lite"/>
    </source>
</evidence>
<keyword evidence="7" id="KW-1185">Reference proteome</keyword>
<dbReference type="SMR" id="A0A5F9DVA1"/>
<evidence type="ECO:0000259" key="5">
    <source>
        <dbReference type="Pfam" id="PF17490"/>
    </source>
</evidence>
<reference evidence="6 7" key="1">
    <citation type="journal article" date="2011" name="Nature">
        <title>A high-resolution map of human evolutionary constraint using 29 mammals.</title>
        <authorList>
            <person name="Lindblad-Toh K."/>
            <person name="Garber M."/>
            <person name="Zuk O."/>
            <person name="Lin M.F."/>
            <person name="Parker B.J."/>
            <person name="Washietl S."/>
            <person name="Kheradpour P."/>
            <person name="Ernst J."/>
            <person name="Jordan G."/>
            <person name="Mauceli E."/>
            <person name="Ward L.D."/>
            <person name="Lowe C.B."/>
            <person name="Holloway A.K."/>
            <person name="Clamp M."/>
            <person name="Gnerre S."/>
            <person name="Alfoldi J."/>
            <person name="Beal K."/>
            <person name="Chang J."/>
            <person name="Clawson H."/>
            <person name="Cuff J."/>
            <person name="Di Palma F."/>
            <person name="Fitzgerald S."/>
            <person name="Flicek P."/>
            <person name="Guttman M."/>
            <person name="Hubisz M.J."/>
            <person name="Jaffe D.B."/>
            <person name="Jungreis I."/>
            <person name="Kent W.J."/>
            <person name="Kostka D."/>
            <person name="Lara M."/>
            <person name="Martins A.L."/>
            <person name="Massingham T."/>
            <person name="Moltke I."/>
            <person name="Raney B.J."/>
            <person name="Rasmussen M.D."/>
            <person name="Robinson J."/>
            <person name="Stark A."/>
            <person name="Vilella A.J."/>
            <person name="Wen J."/>
            <person name="Xie X."/>
            <person name="Zody M.C."/>
            <person name="Baldwin J."/>
            <person name="Bloom T."/>
            <person name="Chin C.W."/>
            <person name="Heiman D."/>
            <person name="Nicol R."/>
            <person name="Nusbaum C."/>
            <person name="Young S."/>
            <person name="Wilkinson J."/>
            <person name="Worley K.C."/>
            <person name="Kovar C.L."/>
            <person name="Muzny D.M."/>
            <person name="Gibbs R.A."/>
            <person name="Cree A."/>
            <person name="Dihn H.H."/>
            <person name="Fowler G."/>
            <person name="Jhangiani S."/>
            <person name="Joshi V."/>
            <person name="Lee S."/>
            <person name="Lewis L.R."/>
            <person name="Nazareth L.V."/>
            <person name="Okwuonu G."/>
            <person name="Santibanez J."/>
            <person name="Warren W.C."/>
            <person name="Mardis E.R."/>
            <person name="Weinstock G.M."/>
            <person name="Wilson R.K."/>
            <person name="Delehaunty K."/>
            <person name="Dooling D."/>
            <person name="Fronik C."/>
            <person name="Fulton L."/>
            <person name="Fulton B."/>
            <person name="Graves T."/>
            <person name="Minx P."/>
            <person name="Sodergren E."/>
            <person name="Birney E."/>
            <person name="Margulies E.H."/>
            <person name="Herrero J."/>
            <person name="Green E.D."/>
            <person name="Haussler D."/>
            <person name="Siepel A."/>
            <person name="Goldman N."/>
            <person name="Pollard K.S."/>
            <person name="Pedersen J.S."/>
            <person name="Lander E.S."/>
            <person name="Kellis M."/>
        </authorList>
    </citation>
    <scope>NUCLEOTIDE SEQUENCE [LARGE SCALE GENOMIC DNA]</scope>
    <source>
        <strain evidence="6 7">Thorbecke inbred</strain>
    </source>
</reference>
<comment type="similarity">
    <text evidence="1">Belongs to the transposase 22 family.</text>
</comment>
<dbReference type="InterPro" id="IPR035300">
    <property type="entry name" value="L1_dsRBD"/>
</dbReference>
<feature type="compositionally biased region" description="Basic residues" evidence="3">
    <location>
        <begin position="1"/>
        <end position="10"/>
    </location>
</feature>
<reference evidence="6" key="2">
    <citation type="submission" date="2025-08" db="UniProtKB">
        <authorList>
            <consortium name="Ensembl"/>
        </authorList>
    </citation>
    <scope>IDENTIFICATION</scope>
    <source>
        <strain evidence="6">Thorbecke</strain>
    </source>
</reference>
<dbReference type="InterPro" id="IPR042566">
    <property type="entry name" value="L1_C"/>
</dbReference>
<evidence type="ECO:0000313" key="7">
    <source>
        <dbReference type="Proteomes" id="UP000001811"/>
    </source>
</evidence>
<protein>
    <recommendedName>
        <fullName evidence="8">L1 transposable element RRM domain-containing protein</fullName>
    </recommendedName>
</protein>
<dbReference type="InterPro" id="IPR004244">
    <property type="entry name" value="Transposase_22"/>
</dbReference>
<feature type="coiled-coil region" evidence="2">
    <location>
        <begin position="43"/>
        <end position="162"/>
    </location>
</feature>
<feature type="compositionally biased region" description="Basic and acidic residues" evidence="3">
    <location>
        <begin position="11"/>
        <end position="26"/>
    </location>
</feature>
<dbReference type="FunFam" id="3.30.70.1820:FF:000002">
    <property type="entry name" value="LINE-1 retrotransposable element ORF1 protein"/>
    <property type="match status" value="1"/>
</dbReference>
<evidence type="ECO:0000313" key="6">
    <source>
        <dbReference type="Ensembl" id="ENSOCUP00000049480.1"/>
    </source>
</evidence>
<reference evidence="6" key="3">
    <citation type="submission" date="2025-09" db="UniProtKB">
        <authorList>
            <consortium name="Ensembl"/>
        </authorList>
    </citation>
    <scope>IDENTIFICATION</scope>
    <source>
        <strain evidence="6">Thorbecke</strain>
    </source>
</reference>
<evidence type="ECO:0000256" key="1">
    <source>
        <dbReference type="ARBA" id="ARBA00061640"/>
    </source>
</evidence>
<organism evidence="6 7">
    <name type="scientific">Oryctolagus cuniculus</name>
    <name type="common">Rabbit</name>
    <dbReference type="NCBI Taxonomy" id="9986"/>
    <lineage>
        <taxon>Eukaryota</taxon>
        <taxon>Metazoa</taxon>
        <taxon>Chordata</taxon>
        <taxon>Craniata</taxon>
        <taxon>Vertebrata</taxon>
        <taxon>Euteleostomi</taxon>
        <taxon>Mammalia</taxon>
        <taxon>Eutheria</taxon>
        <taxon>Euarchontoglires</taxon>
        <taxon>Glires</taxon>
        <taxon>Lagomorpha</taxon>
        <taxon>Leporidae</taxon>
        <taxon>Oryctolagus</taxon>
    </lineage>
</organism>
<dbReference type="InterPro" id="IPR043636">
    <property type="entry name" value="L1_RRM_dom"/>
</dbReference>
<dbReference type="Proteomes" id="UP000001811">
    <property type="component" value="Chromosome 13"/>
</dbReference>
<dbReference type="GeneTree" id="ENSGT01150000286982"/>